<feature type="transmembrane region" description="Helical" evidence="6">
    <location>
        <begin position="292"/>
        <end position="317"/>
    </location>
</feature>
<gene>
    <name evidence="7" type="ORF">HMPREF9726_01532</name>
</gene>
<organism evidence="7">
    <name type="scientific">Treponema denticola H-22</name>
    <dbReference type="NCBI Taxonomy" id="999432"/>
    <lineage>
        <taxon>Bacteria</taxon>
        <taxon>Pseudomonadati</taxon>
        <taxon>Spirochaetota</taxon>
        <taxon>Spirochaetia</taxon>
        <taxon>Spirochaetales</taxon>
        <taxon>Treponemataceae</taxon>
        <taxon>Treponema</taxon>
    </lineage>
</organism>
<keyword evidence="3 6" id="KW-0812">Transmembrane</keyword>
<dbReference type="RefSeq" id="WP_002684645.1">
    <property type="nucleotide sequence ID" value="NZ_CM001795.1"/>
</dbReference>
<evidence type="ECO:0008006" key="8">
    <source>
        <dbReference type="Google" id="ProtNLM"/>
    </source>
</evidence>
<feature type="transmembrane region" description="Helical" evidence="6">
    <location>
        <begin position="52"/>
        <end position="76"/>
    </location>
</feature>
<feature type="transmembrane region" description="Helical" evidence="6">
    <location>
        <begin position="126"/>
        <end position="147"/>
    </location>
</feature>
<sequence>MEKFKKILADFGIPRIIILLFLLSLFIIAPFVKVSIGASLSDVANRFGMNALMVLAMVPIIQTGCGLNFGLSLGVLGGLLGSTLAMQFGLVGIAGFFTAVFLTIIFSGIIGLGYSQILNKVKGEEMTIAMYIGFASVTFMAILWIVLPYSNPSMVWAYSGQGLRTTITLDGYWVNILNDFLPIKIGSFKFPTGVILFCAVCMFLMKLFMKTRTGTALTAVGSNPDFARASGVSINRARTISIVLSTICGGIGILLYQQSFGFIQLYKAPLFMAFPAVAAILIGGASVNKASILNVVIGTVLFQGILSMTPSVINSILQTDMSEVIRIVLSNGMILYALTRKTQKTR</sequence>
<evidence type="ECO:0000256" key="4">
    <source>
        <dbReference type="ARBA" id="ARBA00022989"/>
    </source>
</evidence>
<reference evidence="7" key="1">
    <citation type="submission" date="2012-01" db="EMBL/GenBank/DDBJ databases">
        <title>The Genome Sequence of Treponema denticola H-22.</title>
        <authorList>
            <consortium name="The Broad Institute Genome Sequencing Platform"/>
            <person name="Earl A."/>
            <person name="Ward D."/>
            <person name="Feldgarden M."/>
            <person name="Gevers D."/>
            <person name="Blanton J.M."/>
            <person name="Fenno C.J."/>
            <person name="Baranova O.V."/>
            <person name="Mathney J."/>
            <person name="Dewhirst F.E."/>
            <person name="Izard J."/>
            <person name="Young S.K."/>
            <person name="Zeng Q."/>
            <person name="Gargeya S."/>
            <person name="Fitzgerald M."/>
            <person name="Haas B."/>
            <person name="Abouelleil A."/>
            <person name="Alvarado L."/>
            <person name="Arachchi H.M."/>
            <person name="Berlin A."/>
            <person name="Chapman S.B."/>
            <person name="Gearin G."/>
            <person name="Goldberg J."/>
            <person name="Griggs A."/>
            <person name="Gujja S."/>
            <person name="Hansen M."/>
            <person name="Heiman D."/>
            <person name="Howarth C."/>
            <person name="Larimer J."/>
            <person name="Lui A."/>
            <person name="MacDonald P.J.P."/>
            <person name="McCowen C."/>
            <person name="Montmayeur A."/>
            <person name="Murphy C."/>
            <person name="Neiman D."/>
            <person name="Pearson M."/>
            <person name="Priest M."/>
            <person name="Roberts A."/>
            <person name="Saif S."/>
            <person name="Shea T."/>
            <person name="Sisk P."/>
            <person name="Stolte C."/>
            <person name="Sykes S."/>
            <person name="Wortman J."/>
            <person name="Nusbaum C."/>
            <person name="Birren B."/>
        </authorList>
    </citation>
    <scope>NUCLEOTIDE SEQUENCE [LARGE SCALE GENOMIC DNA]</scope>
    <source>
        <strain evidence="7">H-22</strain>
    </source>
</reference>
<keyword evidence="5 6" id="KW-0472">Membrane</keyword>
<evidence type="ECO:0000256" key="6">
    <source>
        <dbReference type="SAM" id="Phobius"/>
    </source>
</evidence>
<comment type="caution">
    <text evidence="7">The sequence shown here is derived from an EMBL/GenBank/DDBJ whole genome shotgun (WGS) entry which is preliminary data.</text>
</comment>
<proteinExistence type="predicted"/>
<dbReference type="GO" id="GO:0005886">
    <property type="term" value="C:plasma membrane"/>
    <property type="evidence" value="ECO:0007669"/>
    <property type="project" value="UniProtKB-SubCell"/>
</dbReference>
<keyword evidence="4 6" id="KW-1133">Transmembrane helix</keyword>
<keyword evidence="2" id="KW-1003">Cell membrane</keyword>
<dbReference type="PANTHER" id="PTHR32196:SF15">
    <property type="entry name" value="SUGAR ABC TRANSPORTER PERMEASE PROTEIN"/>
    <property type="match status" value="1"/>
</dbReference>
<feature type="transmembrane region" description="Helical" evidence="6">
    <location>
        <begin position="268"/>
        <end position="285"/>
    </location>
</feature>
<dbReference type="AlphaFoldDB" id="A0A0E2E4H8"/>
<feature type="transmembrane region" description="Helical" evidence="6">
    <location>
        <begin position="12"/>
        <end position="32"/>
    </location>
</feature>
<feature type="transmembrane region" description="Helical" evidence="6">
    <location>
        <begin position="323"/>
        <end position="339"/>
    </location>
</feature>
<dbReference type="EMBL" id="AGDV01000012">
    <property type="protein sequence ID" value="EMB33171.1"/>
    <property type="molecule type" value="Genomic_DNA"/>
</dbReference>
<feature type="transmembrane region" description="Helical" evidence="6">
    <location>
        <begin position="237"/>
        <end position="256"/>
    </location>
</feature>
<accession>A0A0E2E4H8</accession>
<dbReference type="InterPro" id="IPR001851">
    <property type="entry name" value="ABC_transp_permease"/>
</dbReference>
<dbReference type="HOGENOM" id="CLU_042763_0_0_12"/>
<protein>
    <recommendedName>
        <fullName evidence="8">ABC transporter integral membrane protein</fullName>
    </recommendedName>
</protein>
<dbReference type="Pfam" id="PF02653">
    <property type="entry name" value="BPD_transp_2"/>
    <property type="match status" value="1"/>
</dbReference>
<dbReference type="PANTHER" id="PTHR32196">
    <property type="entry name" value="ABC TRANSPORTER PERMEASE PROTEIN YPHD-RELATED-RELATED"/>
    <property type="match status" value="1"/>
</dbReference>
<dbReference type="PATRIC" id="fig|999432.5.peg.1587"/>
<evidence type="ECO:0000256" key="1">
    <source>
        <dbReference type="ARBA" id="ARBA00004651"/>
    </source>
</evidence>
<evidence type="ECO:0000256" key="3">
    <source>
        <dbReference type="ARBA" id="ARBA00022692"/>
    </source>
</evidence>
<feature type="transmembrane region" description="Helical" evidence="6">
    <location>
        <begin position="88"/>
        <end position="114"/>
    </location>
</feature>
<comment type="subcellular location">
    <subcellularLocation>
        <location evidence="1">Cell membrane</location>
        <topology evidence="1">Multi-pass membrane protein</topology>
    </subcellularLocation>
</comment>
<evidence type="ECO:0000256" key="2">
    <source>
        <dbReference type="ARBA" id="ARBA00022475"/>
    </source>
</evidence>
<evidence type="ECO:0000256" key="5">
    <source>
        <dbReference type="ARBA" id="ARBA00023136"/>
    </source>
</evidence>
<dbReference type="Proteomes" id="UP000011705">
    <property type="component" value="Chromosome"/>
</dbReference>
<evidence type="ECO:0000313" key="7">
    <source>
        <dbReference type="EMBL" id="EMB33171.1"/>
    </source>
</evidence>
<feature type="transmembrane region" description="Helical" evidence="6">
    <location>
        <begin position="190"/>
        <end position="209"/>
    </location>
</feature>
<dbReference type="GO" id="GO:0022857">
    <property type="term" value="F:transmembrane transporter activity"/>
    <property type="evidence" value="ECO:0007669"/>
    <property type="project" value="InterPro"/>
</dbReference>
<name>A0A0E2E4H8_TREDN</name>